<sequence>MFEHGVVDKGSILRRVNFDDPNINVGLPVFTIHGNHDDPAGADNLSAVDLVSSCGLVNYFGKVLLSGSSIGRITLAPILMQKGDTKLALYGLGNERHLPPFLDLVVWGHEHECKADTQARARACARCFAWARGAGRPIEVGDADRFGARGRSDRDGYVIQPGSTVATALSEGALWGLTTSPPDDLI</sequence>
<accession>A0A0D2IV30</accession>
<dbReference type="InterPro" id="IPR029052">
    <property type="entry name" value="Metallo-depent_PP-like"/>
</dbReference>
<reference evidence="1 2" key="1">
    <citation type="journal article" date="2013" name="BMC Genomics">
        <title>Reconstruction of the lipid metabolism for the microalga Monoraphidium neglectum from its genome sequence reveals characteristics suitable for biofuel production.</title>
        <authorList>
            <person name="Bogen C."/>
            <person name="Al-Dilaimi A."/>
            <person name="Albersmeier A."/>
            <person name="Wichmann J."/>
            <person name="Grundmann M."/>
            <person name="Rupp O."/>
            <person name="Lauersen K.J."/>
            <person name="Blifernez-Klassen O."/>
            <person name="Kalinowski J."/>
            <person name="Goesmann A."/>
            <person name="Mussgnug J.H."/>
            <person name="Kruse O."/>
        </authorList>
    </citation>
    <scope>NUCLEOTIDE SEQUENCE [LARGE SCALE GENOMIC DNA]</scope>
    <source>
        <strain evidence="1 2">SAG 48.87</strain>
    </source>
</reference>
<dbReference type="KEGG" id="mng:MNEG_16136"/>
<protein>
    <submittedName>
        <fullName evidence="1">Double-strand break repair protein MRE11</fullName>
    </submittedName>
</protein>
<dbReference type="GO" id="GO:0042138">
    <property type="term" value="P:meiotic DNA double-strand break formation"/>
    <property type="evidence" value="ECO:0007669"/>
    <property type="project" value="TreeGrafter"/>
</dbReference>
<dbReference type="Gene3D" id="3.60.21.10">
    <property type="match status" value="2"/>
</dbReference>
<organism evidence="1 2">
    <name type="scientific">Monoraphidium neglectum</name>
    <dbReference type="NCBI Taxonomy" id="145388"/>
    <lineage>
        <taxon>Eukaryota</taxon>
        <taxon>Viridiplantae</taxon>
        <taxon>Chlorophyta</taxon>
        <taxon>core chlorophytes</taxon>
        <taxon>Chlorophyceae</taxon>
        <taxon>CS clade</taxon>
        <taxon>Sphaeropleales</taxon>
        <taxon>Selenastraceae</taxon>
        <taxon>Monoraphidium</taxon>
    </lineage>
</organism>
<dbReference type="PANTHER" id="PTHR10139">
    <property type="entry name" value="DOUBLE-STRAND BREAK REPAIR PROTEIN MRE11"/>
    <property type="match status" value="1"/>
</dbReference>
<dbReference type="GO" id="GO:0007095">
    <property type="term" value="P:mitotic G2 DNA damage checkpoint signaling"/>
    <property type="evidence" value="ECO:0007669"/>
    <property type="project" value="TreeGrafter"/>
</dbReference>
<evidence type="ECO:0000313" key="2">
    <source>
        <dbReference type="Proteomes" id="UP000054498"/>
    </source>
</evidence>
<dbReference type="EMBL" id="KK106246">
    <property type="protein sequence ID" value="KIY91827.1"/>
    <property type="molecule type" value="Genomic_DNA"/>
</dbReference>
<name>A0A0D2IV30_9CHLO</name>
<dbReference type="GO" id="GO:0006303">
    <property type="term" value="P:double-strand break repair via nonhomologous end joining"/>
    <property type="evidence" value="ECO:0007669"/>
    <property type="project" value="TreeGrafter"/>
</dbReference>
<dbReference type="RefSeq" id="XP_013890847.1">
    <property type="nucleotide sequence ID" value="XM_014035393.1"/>
</dbReference>
<dbReference type="GO" id="GO:0000014">
    <property type="term" value="F:single-stranded DNA endodeoxyribonuclease activity"/>
    <property type="evidence" value="ECO:0007669"/>
    <property type="project" value="TreeGrafter"/>
</dbReference>
<keyword evidence="2" id="KW-1185">Reference proteome</keyword>
<dbReference type="SUPFAM" id="SSF56300">
    <property type="entry name" value="Metallo-dependent phosphatases"/>
    <property type="match status" value="1"/>
</dbReference>
<dbReference type="PANTHER" id="PTHR10139:SF1">
    <property type="entry name" value="DOUBLE-STRAND BREAK REPAIR PROTEIN MRE11"/>
    <property type="match status" value="1"/>
</dbReference>
<gene>
    <name evidence="1" type="ORF">MNEG_16136</name>
</gene>
<dbReference type="OrthoDB" id="30417at2759"/>
<dbReference type="GO" id="GO:0035861">
    <property type="term" value="C:site of double-strand break"/>
    <property type="evidence" value="ECO:0007669"/>
    <property type="project" value="TreeGrafter"/>
</dbReference>
<dbReference type="STRING" id="145388.A0A0D2IV30"/>
<evidence type="ECO:0000313" key="1">
    <source>
        <dbReference type="EMBL" id="KIY91827.1"/>
    </source>
</evidence>
<dbReference type="Proteomes" id="UP000054498">
    <property type="component" value="Unassembled WGS sequence"/>
</dbReference>
<dbReference type="GO" id="GO:0000723">
    <property type="term" value="P:telomere maintenance"/>
    <property type="evidence" value="ECO:0007669"/>
    <property type="project" value="TreeGrafter"/>
</dbReference>
<dbReference type="GO" id="GO:0097552">
    <property type="term" value="P:mitochondrial double-strand break repair via homologous recombination"/>
    <property type="evidence" value="ECO:0007669"/>
    <property type="project" value="TreeGrafter"/>
</dbReference>
<dbReference type="GeneID" id="25733866"/>
<proteinExistence type="predicted"/>
<dbReference type="GO" id="GO:0030870">
    <property type="term" value="C:Mre11 complex"/>
    <property type="evidence" value="ECO:0007669"/>
    <property type="project" value="TreeGrafter"/>
</dbReference>
<dbReference type="GO" id="GO:0000724">
    <property type="term" value="P:double-strand break repair via homologous recombination"/>
    <property type="evidence" value="ECO:0007669"/>
    <property type="project" value="TreeGrafter"/>
</dbReference>
<dbReference type="AlphaFoldDB" id="A0A0D2IV30"/>